<dbReference type="PANTHER" id="PTHR34371">
    <property type="entry name" value="OS01G0551000 PROTEIN"/>
    <property type="match status" value="1"/>
</dbReference>
<proteinExistence type="predicted"/>
<protein>
    <submittedName>
        <fullName evidence="2">Uncharacterized protein</fullName>
    </submittedName>
</protein>
<organism evidence="2">
    <name type="scientific">Davidia involucrata</name>
    <name type="common">Dove tree</name>
    <dbReference type="NCBI Taxonomy" id="16924"/>
    <lineage>
        <taxon>Eukaryota</taxon>
        <taxon>Viridiplantae</taxon>
        <taxon>Streptophyta</taxon>
        <taxon>Embryophyta</taxon>
        <taxon>Tracheophyta</taxon>
        <taxon>Spermatophyta</taxon>
        <taxon>Magnoliopsida</taxon>
        <taxon>eudicotyledons</taxon>
        <taxon>Gunneridae</taxon>
        <taxon>Pentapetalae</taxon>
        <taxon>asterids</taxon>
        <taxon>Cornales</taxon>
        <taxon>Nyssaceae</taxon>
        <taxon>Davidia</taxon>
    </lineage>
</organism>
<evidence type="ECO:0000256" key="1">
    <source>
        <dbReference type="SAM" id="MobiDB-lite"/>
    </source>
</evidence>
<name>A0A5B7CGF7_DAVIN</name>
<dbReference type="EMBL" id="GHES01047854">
    <property type="protein sequence ID" value="MPA78413.1"/>
    <property type="molecule type" value="Transcribed_RNA"/>
</dbReference>
<reference evidence="2" key="1">
    <citation type="submission" date="2019-08" db="EMBL/GenBank/DDBJ databases">
        <title>Reference gene set and small RNA set construction with multiple tissues from Davidia involucrata Baill.</title>
        <authorList>
            <person name="Yang H."/>
            <person name="Zhou C."/>
            <person name="Li G."/>
            <person name="Wang J."/>
            <person name="Gao P."/>
            <person name="Wang M."/>
            <person name="Wang R."/>
            <person name="Zhao Y."/>
        </authorList>
    </citation>
    <scope>NUCLEOTIDE SEQUENCE</scope>
    <source>
        <tissue evidence="2">Mixed with DoveR01_LX</tissue>
    </source>
</reference>
<feature type="compositionally biased region" description="Pro residues" evidence="1">
    <location>
        <begin position="23"/>
        <end position="32"/>
    </location>
</feature>
<gene>
    <name evidence="2" type="ORF">Din_047854</name>
</gene>
<evidence type="ECO:0000313" key="2">
    <source>
        <dbReference type="EMBL" id="MPA78413.1"/>
    </source>
</evidence>
<dbReference type="PANTHER" id="PTHR34371:SF6">
    <property type="entry name" value="MEMBRANE-ASSOCIATED KINASE REGULATOR 6"/>
    <property type="match status" value="1"/>
</dbReference>
<feature type="compositionally biased region" description="Low complexity" evidence="1">
    <location>
        <begin position="11"/>
        <end position="22"/>
    </location>
</feature>
<accession>A0A5B7CGF7</accession>
<sequence length="225" mass="24518">MQGSEAELEASSTPKLSLYSLPSKPPEPPGTLTPPLNTLASIPFQWEEVPGKPRAGTTTNSPKSKSARCLDLPPRLLTDQAKVTNMPSPTTVLDGPYVARSLSETLSFSLGKGSFRSHEVGIVGGKREISTKERRNFSSWRCGNFKENSGFVGGNFEISSSVGGDGGFESDTKVKITRVKRRSSSFLSLSHTRSSLWGSIYESFKQVVPWRRGQEKLRSTSLDSC</sequence>
<feature type="region of interest" description="Disordered" evidence="1">
    <location>
        <begin position="1"/>
        <end position="69"/>
    </location>
</feature>
<dbReference type="AlphaFoldDB" id="A0A5B7CGF7"/>